<reference evidence="1 2" key="1">
    <citation type="journal article" date="2015" name="Genome Biol.">
        <title>Comparative genomics of Steinernema reveals deeply conserved gene regulatory networks.</title>
        <authorList>
            <person name="Dillman A.R."/>
            <person name="Macchietto M."/>
            <person name="Porter C.F."/>
            <person name="Rogers A."/>
            <person name="Williams B."/>
            <person name="Antoshechkin I."/>
            <person name="Lee M.M."/>
            <person name="Goodwin Z."/>
            <person name="Lu X."/>
            <person name="Lewis E.E."/>
            <person name="Goodrich-Blair H."/>
            <person name="Stock S.P."/>
            <person name="Adams B.J."/>
            <person name="Sternberg P.W."/>
            <person name="Mortazavi A."/>
        </authorList>
    </citation>
    <scope>NUCLEOTIDE SEQUENCE [LARGE SCALE GENOMIC DNA]</scope>
    <source>
        <strain evidence="1 2">ALL</strain>
    </source>
</reference>
<dbReference type="PANTHER" id="PTHR42899">
    <property type="entry name" value="SPERMATOGENESIS-ASSOCIATED PROTEIN 20"/>
    <property type="match status" value="1"/>
</dbReference>
<dbReference type="InterPro" id="IPR024705">
    <property type="entry name" value="Ssp411"/>
</dbReference>
<dbReference type="AlphaFoldDB" id="A0A4U8UJG4"/>
<dbReference type="STRING" id="34508.A0A4U8UJG4"/>
<dbReference type="PANTHER" id="PTHR42899:SF1">
    <property type="entry name" value="SPERMATOGENESIS-ASSOCIATED PROTEIN 20"/>
    <property type="match status" value="1"/>
</dbReference>
<dbReference type="Proteomes" id="UP000298663">
    <property type="component" value="Chromosome X"/>
</dbReference>
<comment type="caution">
    <text evidence="1">The sequence shown here is derived from an EMBL/GenBank/DDBJ whole genome shotgun (WGS) entry which is preliminary data.</text>
</comment>
<sequence length="439" mass="49700">MLYDQAQLLSVYSKFAQLTGEHKAEVEDIVDYVTQNLMHKEGGFFSAEDADSFPTESSEIKREGAFCVWTRDDIIRLLGSKNCCEGKYTLAEVFCKYYYVEEKGNAPPYTDPHDELKNQNILIMKKSHGEYAAELEVSEQELSVAIAEAKAILTVERAKRPRPHRDEKILTCWNGLMISGLTHAAMALPEKRDEYLNVAEAAVEFVRKHLVNESGQLLRSVYGNEQGDVQQISTPIYAFGDDYAFFIQALLDMYETKGDEAMLKLAFELQVEMDQLFWDDEQKTGYFNSRLDDSIIIRMQEEQDGAEPCINSVAASNLLRLSHLLDRADFKTQADNLFKGQGERLTKYPFVLTKLCTAFAMTESMVEVIVVGPKDDSFVTEVLSMVRSKYVPIRTSSTWMPPTSRTPGCRLKTAVSAPTSNDTANRPCTFARQPYVVYL</sequence>
<dbReference type="InterPro" id="IPR008928">
    <property type="entry name" value="6-hairpin_glycosidase_sf"/>
</dbReference>
<evidence type="ECO:0008006" key="3">
    <source>
        <dbReference type="Google" id="ProtNLM"/>
    </source>
</evidence>
<evidence type="ECO:0000313" key="2">
    <source>
        <dbReference type="Proteomes" id="UP000298663"/>
    </source>
</evidence>
<dbReference type="EMBL" id="AZBU02000001">
    <property type="protein sequence ID" value="TMS32185.1"/>
    <property type="molecule type" value="Genomic_DNA"/>
</dbReference>
<dbReference type="Gene3D" id="1.50.10.10">
    <property type="match status" value="1"/>
</dbReference>
<accession>A0A4U8UJG4</accession>
<dbReference type="OrthoDB" id="1923667at2759"/>
<keyword evidence="2" id="KW-1185">Reference proteome</keyword>
<protein>
    <recommendedName>
        <fullName evidence="3">Spermatogenesis-associated protein 20</fullName>
    </recommendedName>
</protein>
<reference evidence="1 2" key="2">
    <citation type="journal article" date="2019" name="G3 (Bethesda)">
        <title>Hybrid Assembly of the Genome of the Entomopathogenic Nematode Steinernema carpocapsae Identifies the X-Chromosome.</title>
        <authorList>
            <person name="Serra L."/>
            <person name="Macchietto M."/>
            <person name="Macias-Munoz A."/>
            <person name="McGill C.J."/>
            <person name="Rodriguez I.M."/>
            <person name="Rodriguez B."/>
            <person name="Murad R."/>
            <person name="Mortazavi A."/>
        </authorList>
    </citation>
    <scope>NUCLEOTIDE SEQUENCE [LARGE SCALE GENOMIC DNA]</scope>
    <source>
        <strain evidence="1 2">ALL</strain>
    </source>
</reference>
<dbReference type="SUPFAM" id="SSF48208">
    <property type="entry name" value="Six-hairpin glycosidases"/>
    <property type="match status" value="1"/>
</dbReference>
<dbReference type="EMBL" id="CM016762">
    <property type="protein sequence ID" value="TMS32185.1"/>
    <property type="molecule type" value="Genomic_DNA"/>
</dbReference>
<organism evidence="1 2">
    <name type="scientific">Steinernema carpocapsae</name>
    <name type="common">Entomopathogenic nematode</name>
    <dbReference type="NCBI Taxonomy" id="34508"/>
    <lineage>
        <taxon>Eukaryota</taxon>
        <taxon>Metazoa</taxon>
        <taxon>Ecdysozoa</taxon>
        <taxon>Nematoda</taxon>
        <taxon>Chromadorea</taxon>
        <taxon>Rhabditida</taxon>
        <taxon>Tylenchina</taxon>
        <taxon>Panagrolaimomorpha</taxon>
        <taxon>Strongyloidoidea</taxon>
        <taxon>Steinernematidae</taxon>
        <taxon>Steinernema</taxon>
    </lineage>
</organism>
<name>A0A4U8UJG4_STECR</name>
<dbReference type="GO" id="GO:0005975">
    <property type="term" value="P:carbohydrate metabolic process"/>
    <property type="evidence" value="ECO:0007669"/>
    <property type="project" value="InterPro"/>
</dbReference>
<dbReference type="InterPro" id="IPR012341">
    <property type="entry name" value="6hp_glycosidase-like_sf"/>
</dbReference>
<gene>
    <name evidence="1" type="ORF">L596_000061</name>
</gene>
<evidence type="ECO:0000313" key="1">
    <source>
        <dbReference type="EMBL" id="TMS32185.1"/>
    </source>
</evidence>
<proteinExistence type="predicted"/>